<evidence type="ECO:0008006" key="4">
    <source>
        <dbReference type="Google" id="ProtNLM"/>
    </source>
</evidence>
<reference evidence="2" key="2">
    <citation type="submission" date="2020-09" db="EMBL/GenBank/DDBJ databases">
        <authorList>
            <person name="Sun Q."/>
            <person name="Zhou Y."/>
        </authorList>
    </citation>
    <scope>NUCLEOTIDE SEQUENCE</scope>
    <source>
        <strain evidence="2">CGMCC 1.15152</strain>
    </source>
</reference>
<dbReference type="Proteomes" id="UP000633205">
    <property type="component" value="Unassembled WGS sequence"/>
</dbReference>
<keyword evidence="3" id="KW-1185">Reference proteome</keyword>
<dbReference type="PROSITE" id="PS51257">
    <property type="entry name" value="PROKAR_LIPOPROTEIN"/>
    <property type="match status" value="1"/>
</dbReference>
<feature type="signal peptide" evidence="1">
    <location>
        <begin position="1"/>
        <end position="27"/>
    </location>
</feature>
<gene>
    <name evidence="2" type="ORF">GCM10010915_23120</name>
</gene>
<name>A0A916YDY7_9MICO</name>
<keyword evidence="1" id="KW-0732">Signal</keyword>
<dbReference type="AlphaFoldDB" id="A0A916YDY7"/>
<evidence type="ECO:0000313" key="2">
    <source>
        <dbReference type="EMBL" id="GGD41538.1"/>
    </source>
</evidence>
<evidence type="ECO:0000313" key="3">
    <source>
        <dbReference type="Proteomes" id="UP000633205"/>
    </source>
</evidence>
<proteinExistence type="predicted"/>
<reference evidence="2" key="1">
    <citation type="journal article" date="2014" name="Int. J. Syst. Evol. Microbiol.">
        <title>Complete genome sequence of Corynebacterium casei LMG S-19264T (=DSM 44701T), isolated from a smear-ripened cheese.</title>
        <authorList>
            <consortium name="US DOE Joint Genome Institute (JGI-PGF)"/>
            <person name="Walter F."/>
            <person name="Albersmeier A."/>
            <person name="Kalinowski J."/>
            <person name="Ruckert C."/>
        </authorList>
    </citation>
    <scope>NUCLEOTIDE SEQUENCE</scope>
    <source>
        <strain evidence="2">CGMCC 1.15152</strain>
    </source>
</reference>
<protein>
    <recommendedName>
        <fullName evidence="4">Nitrate ABC transporter substrate-binding protein</fullName>
    </recommendedName>
</protein>
<dbReference type="RefSeq" id="WP_188712366.1">
    <property type="nucleotide sequence ID" value="NZ_BMHO01000001.1"/>
</dbReference>
<organism evidence="2 3">
    <name type="scientific">Microbacterium faecale</name>
    <dbReference type="NCBI Taxonomy" id="1804630"/>
    <lineage>
        <taxon>Bacteria</taxon>
        <taxon>Bacillati</taxon>
        <taxon>Actinomycetota</taxon>
        <taxon>Actinomycetes</taxon>
        <taxon>Micrococcales</taxon>
        <taxon>Microbacteriaceae</taxon>
        <taxon>Microbacterium</taxon>
    </lineage>
</organism>
<comment type="caution">
    <text evidence="2">The sequence shown here is derived from an EMBL/GenBank/DDBJ whole genome shotgun (WGS) entry which is preliminary data.</text>
</comment>
<sequence>MRARRALLGIGAAVAVTFTLTACTGSAAPNDGAAPSEPASASGPMTCETILRPSFAEQLAELGWSAQQSPFRIGEHELAEGIQCVWGDAEHATDVAQMYGWAPVSPEQTAELQQYLEDNGWLREEDGDVVYLTEDPDVVGYLEEGEYGMTYQFASGWVALADTKESLDLITWRG</sequence>
<dbReference type="EMBL" id="BMHO01000001">
    <property type="protein sequence ID" value="GGD41538.1"/>
    <property type="molecule type" value="Genomic_DNA"/>
</dbReference>
<feature type="chain" id="PRO_5037024242" description="Nitrate ABC transporter substrate-binding protein" evidence="1">
    <location>
        <begin position="28"/>
        <end position="174"/>
    </location>
</feature>
<accession>A0A916YDY7</accession>
<evidence type="ECO:0000256" key="1">
    <source>
        <dbReference type="SAM" id="SignalP"/>
    </source>
</evidence>